<evidence type="ECO:0000256" key="2">
    <source>
        <dbReference type="ARBA" id="ARBA00005049"/>
    </source>
</evidence>
<dbReference type="Pfam" id="PF02277">
    <property type="entry name" value="DBI_PRT"/>
    <property type="match status" value="1"/>
</dbReference>
<evidence type="ECO:0000256" key="10">
    <source>
        <dbReference type="ARBA" id="ARBA00047340"/>
    </source>
</evidence>
<name>A0ABR9R2X5_9FIRM</name>
<dbReference type="PANTHER" id="PTHR43463:SF1">
    <property type="entry name" value="NICOTINATE-NUCLEOTIDE--DIMETHYLBENZIMIDAZOLE PHOSPHORIBOSYLTRANSFERASE"/>
    <property type="match status" value="1"/>
</dbReference>
<comment type="function">
    <text evidence="1 11">Catalyzes the synthesis of alpha-ribazole-5'-phosphate from nicotinate mononucleotide (NAMN) and 5,6-dimethylbenzimidazole (DMB).</text>
</comment>
<dbReference type="HAMAP" id="MF_00230">
    <property type="entry name" value="CobT"/>
    <property type="match status" value="1"/>
</dbReference>
<comment type="caution">
    <text evidence="12">The sequence shown here is derived from an EMBL/GenBank/DDBJ whole genome shotgun (WGS) entry which is preliminary data.</text>
</comment>
<proteinExistence type="inferred from homology"/>
<organism evidence="12 13">
    <name type="scientific">Gemmiger gallinarum</name>
    <dbReference type="NCBI Taxonomy" id="2779354"/>
    <lineage>
        <taxon>Bacteria</taxon>
        <taxon>Bacillati</taxon>
        <taxon>Bacillota</taxon>
        <taxon>Clostridia</taxon>
        <taxon>Eubacteriales</taxon>
        <taxon>Gemmiger</taxon>
    </lineage>
</organism>
<accession>A0ABR9R2X5</accession>
<dbReference type="SUPFAM" id="SSF52733">
    <property type="entry name" value="Nicotinate mononucleotide:5,6-dimethylbenzimidazole phosphoribosyltransferase (CobT)"/>
    <property type="match status" value="1"/>
</dbReference>
<feature type="active site" description="Proton acceptor" evidence="11">
    <location>
        <position position="321"/>
    </location>
</feature>
<evidence type="ECO:0000256" key="7">
    <source>
        <dbReference type="ARBA" id="ARBA00022676"/>
    </source>
</evidence>
<evidence type="ECO:0000256" key="3">
    <source>
        <dbReference type="ARBA" id="ARBA00007110"/>
    </source>
</evidence>
<dbReference type="Gene3D" id="1.10.1610.10">
    <property type="match status" value="1"/>
</dbReference>
<keyword evidence="6 11" id="KW-0169">Cobalamin biosynthesis</keyword>
<dbReference type="GO" id="GO:0008939">
    <property type="term" value="F:nicotinate-nucleotide-dimethylbenzimidazole phosphoribosyltransferase activity"/>
    <property type="evidence" value="ECO:0007669"/>
    <property type="project" value="UniProtKB-EC"/>
</dbReference>
<dbReference type="EC" id="2.4.2.21" evidence="4 11"/>
<protein>
    <recommendedName>
        <fullName evidence="5 11">Nicotinate-nucleotide--dimethylbenzimidazole phosphoribosyltransferase</fullName>
        <shortName evidence="11">NN:DBI PRT</shortName>
        <ecNumber evidence="4 11">2.4.2.21</ecNumber>
    </recommendedName>
    <alternativeName>
        <fullName evidence="9 11">N(1)-alpha-phosphoribosyltransferase</fullName>
    </alternativeName>
</protein>
<dbReference type="InterPro" id="IPR036087">
    <property type="entry name" value="Nict_dMeBzImd_PRibTrfase_sf"/>
</dbReference>
<dbReference type="CDD" id="cd02439">
    <property type="entry name" value="DMB-PRT_CobT"/>
    <property type="match status" value="1"/>
</dbReference>
<dbReference type="InterPro" id="IPR003200">
    <property type="entry name" value="Nict_dMeBzImd_PRibTrfase"/>
</dbReference>
<dbReference type="PANTHER" id="PTHR43463">
    <property type="entry name" value="NICOTINATE-NUCLEOTIDE--DIMETHYLBENZIMIDAZOLE PHOSPHORIBOSYLTRANSFERASE"/>
    <property type="match status" value="1"/>
</dbReference>
<dbReference type="RefSeq" id="WP_193500908.1">
    <property type="nucleotide sequence ID" value="NZ_JADCKC010000002.1"/>
</dbReference>
<keyword evidence="8 11" id="KW-0808">Transferase</keyword>
<dbReference type="Proteomes" id="UP000768567">
    <property type="component" value="Unassembled WGS sequence"/>
</dbReference>
<dbReference type="InterPro" id="IPR017846">
    <property type="entry name" value="Nict_dMeBzImd_PRibTrfase_bact"/>
</dbReference>
<evidence type="ECO:0000256" key="8">
    <source>
        <dbReference type="ARBA" id="ARBA00022679"/>
    </source>
</evidence>
<dbReference type="NCBIfam" id="TIGR03160">
    <property type="entry name" value="cobT_DBIPRT"/>
    <property type="match status" value="1"/>
</dbReference>
<evidence type="ECO:0000313" key="12">
    <source>
        <dbReference type="EMBL" id="MBE5037511.1"/>
    </source>
</evidence>
<evidence type="ECO:0000256" key="1">
    <source>
        <dbReference type="ARBA" id="ARBA00002197"/>
    </source>
</evidence>
<keyword evidence="7 11" id="KW-0328">Glycosyltransferase</keyword>
<comment type="similarity">
    <text evidence="3 11">Belongs to the CobT family.</text>
</comment>
<dbReference type="InterPro" id="IPR023195">
    <property type="entry name" value="Nict_dMeBzImd_PRibTrfase_N"/>
</dbReference>
<reference evidence="12 13" key="1">
    <citation type="submission" date="2020-10" db="EMBL/GenBank/DDBJ databases">
        <title>ChiBAC.</title>
        <authorList>
            <person name="Zenner C."/>
            <person name="Hitch T.C.A."/>
            <person name="Clavel T."/>
        </authorList>
    </citation>
    <scope>NUCLEOTIDE SEQUENCE [LARGE SCALE GENOMIC DNA]</scope>
    <source>
        <strain evidence="12 13">DSM 109015</strain>
    </source>
</reference>
<keyword evidence="13" id="KW-1185">Reference proteome</keyword>
<evidence type="ECO:0000313" key="13">
    <source>
        <dbReference type="Proteomes" id="UP000768567"/>
    </source>
</evidence>
<dbReference type="NCBIfam" id="NF000996">
    <property type="entry name" value="PRK00105.1"/>
    <property type="match status" value="1"/>
</dbReference>
<comment type="catalytic activity">
    <reaction evidence="10 11">
        <text>5,6-dimethylbenzimidazole + nicotinate beta-D-ribonucleotide = alpha-ribazole 5'-phosphate + nicotinate + H(+)</text>
        <dbReference type="Rhea" id="RHEA:11196"/>
        <dbReference type="ChEBI" id="CHEBI:15378"/>
        <dbReference type="ChEBI" id="CHEBI:15890"/>
        <dbReference type="ChEBI" id="CHEBI:32544"/>
        <dbReference type="ChEBI" id="CHEBI:57502"/>
        <dbReference type="ChEBI" id="CHEBI:57918"/>
        <dbReference type="EC" id="2.4.2.21"/>
    </reaction>
</comment>
<gene>
    <name evidence="11 12" type="primary">cobT</name>
    <name evidence="12" type="ORF">INF35_06920</name>
</gene>
<dbReference type="EMBL" id="JADCKC010000002">
    <property type="protein sequence ID" value="MBE5037511.1"/>
    <property type="molecule type" value="Genomic_DNA"/>
</dbReference>
<evidence type="ECO:0000256" key="9">
    <source>
        <dbReference type="ARBA" id="ARBA00030686"/>
    </source>
</evidence>
<evidence type="ECO:0000256" key="11">
    <source>
        <dbReference type="HAMAP-Rule" id="MF_00230"/>
    </source>
</evidence>
<dbReference type="Gene3D" id="3.40.50.10210">
    <property type="match status" value="1"/>
</dbReference>
<evidence type="ECO:0000256" key="6">
    <source>
        <dbReference type="ARBA" id="ARBA00022573"/>
    </source>
</evidence>
<evidence type="ECO:0000256" key="4">
    <source>
        <dbReference type="ARBA" id="ARBA00011991"/>
    </source>
</evidence>
<comment type="pathway">
    <text evidence="2 11">Nucleoside biosynthesis; alpha-ribazole biosynthesis; alpha-ribazole from 5,6-dimethylbenzimidazole: step 1/2.</text>
</comment>
<evidence type="ECO:0000256" key="5">
    <source>
        <dbReference type="ARBA" id="ARBA00015486"/>
    </source>
</evidence>
<sequence length="360" mass="36671">MTMYFSSISSLLDAIPAPDETARAAALAHWDALAKPLGSLGTLEEDIARIAAVTGDPDVRLQSRTLLVLCADNGVVARGVTQTDSSVTAVVAKALAEGNSTVCHMARQASCRVVPVDMGMLPHEPIPGLVHCCVRPGTDDITKGPAMTRPQCEQAVLAGANLAARAAEQGADILATGEMGIGNTTTSAAVACALLGLVPEEAVGRGAGLSDAGLARKRTAVKEALALNRPDPADPLDVLAKVGGLDIAGLCGVFLGTAACRMPVLIDGVISAVAALCAARLCPNAREGMLASHVSAEPCGRRLLEALKLHPLICAGMRLGEGSGAVAALPLLDLALAVYHGGRTFGALGMEAYTPQEDKP</sequence>